<dbReference type="InterPro" id="IPR013655">
    <property type="entry name" value="PAS_fold_3"/>
</dbReference>
<sequence length="1204" mass="132605">MPTPSTVVSGYQLLQPENSVQFAIAAISQSPAGYALILVNRKPVGILTKRDLLRAVAASLDCRATPVSQIMSHPVICCTEAEAQDRDWVIAKLRQHQIRYLPVITAQGQVCEVISLDRLLLEHVASACCQQFEPLRSALEQTEEQPEDQAEARNCATHPAGYSQTGRPKEQQFRHLVEHVPGVAYRYLLRADGQQQITYISPRCGEILEMEAELLLSDWVAFWRLIYPDDQSQLRQKMQGSIQTLQPWSLDFRILTPSGLLKWIRAFAQPDLQLNGDVVWDGLMMDITESKRAVTALQASEAKLRSVLENTPSLNILIDRHGTTLFINRSLSGRATTTLIGCHLTDYLMPQSPQQLESALKAAFEQGESSRFEASGLGEARSVADYEIYVAPVRGAKVTESAIVIAVDITVRKQAEVALQQRENQLRLALEAGKIVCWEHDLATEQVTCIGQHQATDQWHPLNWQLSEAAYFEQIHPEDRARVRQKLQALMGGQSDFEDLHRLQVRQAQVGQAQMGQAQADQANLPVWVLSKGKLLADAAGKLRMVGVSINISERKRAEASLAAQQVLLRQVINAIVGSSIFVKDAAGRFLIANQATADIYGTSIEALEGKTDLDFNPDVSQVKEFWRINQQVIASMQPAVLPAQAIRHCRGECRWYHTTISPFLDPITQTPTVIGVAADITELKQAEDSLRQAKDAAEAANLAKSQFLANMSHELRTPLNSILGFTQLLSYETGLDAEQRDQLGIILRSSEHLLALINDVLEMSKIDAGRITLHPTDFDLHQLLNNIQSVMQLRATAKQLTLVVERAPHLPQQIHTDESKLRQVLLNLLGNAIKFTEAGQVTLRVRATEAATPRSCLLHFAVEDTGPGIADSEMSSLFSPFIQTEAGRQSQEGTGLGLAISRRFVELMGGKIGVQSSVGQGATFEFKIPVSSVQSEPASSPLASSSLAFSSPASGLPASGLPAASSPALSHLIQQPSDYRILVADDQIINRKLVVRLLIKLGFEVQEAVNGQEAVARWRQWSPHLILMDMRMPIMDGYEATRQIRQQERSGCLAQAGSSSSAVPSPLIIALTASAFEEERQQIFASGCDEYLPKPFKTEQLLSVIVQHLSQRYTGRPARFSASAAMPAAATRLVQPQASLLTAQDLADLPDLWCANLHQAATQLDAERCAALIQGLTASDLIDPLMALVEEFRFDLLMDLTQR</sequence>
<evidence type="ECO:0000256" key="4">
    <source>
        <dbReference type="ARBA" id="ARBA00012438"/>
    </source>
</evidence>
<dbReference type="SMART" id="SM00116">
    <property type="entry name" value="CBS"/>
    <property type="match status" value="2"/>
</dbReference>
<keyword evidence="9" id="KW-0067">ATP-binding</keyword>
<evidence type="ECO:0000256" key="7">
    <source>
        <dbReference type="ARBA" id="ARBA00022741"/>
    </source>
</evidence>
<evidence type="ECO:0000259" key="16">
    <source>
        <dbReference type="PROSITE" id="PS50109"/>
    </source>
</evidence>
<dbReference type="Gene3D" id="3.10.580.10">
    <property type="entry name" value="CBS-domain"/>
    <property type="match status" value="1"/>
</dbReference>
<keyword evidence="5 14" id="KW-0597">Phosphoprotein</keyword>
<dbReference type="SMART" id="SM00388">
    <property type="entry name" value="HisKA"/>
    <property type="match status" value="1"/>
</dbReference>
<evidence type="ECO:0000313" key="20">
    <source>
        <dbReference type="EMBL" id="MBW4464797.1"/>
    </source>
</evidence>
<dbReference type="InterPro" id="IPR001789">
    <property type="entry name" value="Sig_transdc_resp-reg_receiver"/>
</dbReference>
<keyword evidence="7" id="KW-0547">Nucleotide-binding</keyword>
<comment type="caution">
    <text evidence="20">The sequence shown here is derived from an EMBL/GenBank/DDBJ whole genome shotgun (WGS) entry which is preliminary data.</text>
</comment>
<dbReference type="SMART" id="SM00387">
    <property type="entry name" value="HATPase_c"/>
    <property type="match status" value="1"/>
</dbReference>
<dbReference type="InterPro" id="IPR000014">
    <property type="entry name" value="PAS"/>
</dbReference>
<evidence type="ECO:0000256" key="8">
    <source>
        <dbReference type="ARBA" id="ARBA00022777"/>
    </source>
</evidence>
<dbReference type="InterPro" id="IPR003661">
    <property type="entry name" value="HisK_dim/P_dom"/>
</dbReference>
<dbReference type="Pfam" id="PF08447">
    <property type="entry name" value="PAS_3"/>
    <property type="match status" value="1"/>
</dbReference>
<comment type="similarity">
    <text evidence="3">In the N-terminal section; belongs to the phytochrome family.</text>
</comment>
<gene>
    <name evidence="20" type="ORF">KME07_05070</name>
</gene>
<dbReference type="InterPro" id="IPR000644">
    <property type="entry name" value="CBS_dom"/>
</dbReference>
<dbReference type="CDD" id="cd16922">
    <property type="entry name" value="HATPase_EvgS-ArcB-TorS-like"/>
    <property type="match status" value="1"/>
</dbReference>
<evidence type="ECO:0000256" key="15">
    <source>
        <dbReference type="SAM" id="Coils"/>
    </source>
</evidence>
<evidence type="ECO:0000256" key="1">
    <source>
        <dbReference type="ARBA" id="ARBA00000085"/>
    </source>
</evidence>
<dbReference type="NCBIfam" id="TIGR00229">
    <property type="entry name" value="sensory_box"/>
    <property type="match status" value="2"/>
</dbReference>
<dbReference type="Gene3D" id="1.10.287.130">
    <property type="match status" value="1"/>
</dbReference>
<protein>
    <recommendedName>
        <fullName evidence="13">Circadian input-output histidine kinase CikA</fullName>
        <ecNumber evidence="4">2.7.13.3</ecNumber>
    </recommendedName>
</protein>
<keyword evidence="15" id="KW-0175">Coiled coil</keyword>
<dbReference type="PROSITE" id="PS50113">
    <property type="entry name" value="PAC"/>
    <property type="match status" value="2"/>
</dbReference>
<feature type="modified residue" description="4-aspartylphosphate" evidence="14">
    <location>
        <position position="1030"/>
    </location>
</feature>
<keyword evidence="10" id="KW-0902">Two-component regulatory system</keyword>
<evidence type="ECO:0000256" key="3">
    <source>
        <dbReference type="ARBA" id="ARBA00006402"/>
    </source>
</evidence>
<dbReference type="SMART" id="SM00091">
    <property type="entry name" value="PAS"/>
    <property type="match status" value="4"/>
</dbReference>
<feature type="domain" description="PAC" evidence="19">
    <location>
        <begin position="248"/>
        <end position="299"/>
    </location>
</feature>
<dbReference type="EMBL" id="JAHHHV010000021">
    <property type="protein sequence ID" value="MBW4464797.1"/>
    <property type="molecule type" value="Genomic_DNA"/>
</dbReference>
<dbReference type="InterPro" id="IPR011006">
    <property type="entry name" value="CheY-like_superfamily"/>
</dbReference>
<dbReference type="Pfam" id="PF00512">
    <property type="entry name" value="HisKA"/>
    <property type="match status" value="1"/>
</dbReference>
<dbReference type="Pfam" id="PF00072">
    <property type="entry name" value="Response_reg"/>
    <property type="match status" value="1"/>
</dbReference>
<dbReference type="Pfam" id="PF00571">
    <property type="entry name" value="CBS"/>
    <property type="match status" value="1"/>
</dbReference>
<dbReference type="InterPro" id="IPR000700">
    <property type="entry name" value="PAS-assoc_C"/>
</dbReference>
<evidence type="ECO:0000256" key="10">
    <source>
        <dbReference type="ARBA" id="ARBA00023012"/>
    </source>
</evidence>
<dbReference type="Gene3D" id="3.30.450.20">
    <property type="entry name" value="PAS domain"/>
    <property type="match status" value="4"/>
</dbReference>
<dbReference type="SUPFAM" id="SSF55785">
    <property type="entry name" value="PYP-like sensor domain (PAS domain)"/>
    <property type="match status" value="4"/>
</dbReference>
<dbReference type="PANTHER" id="PTHR43047:SF72">
    <property type="entry name" value="OSMOSENSING HISTIDINE PROTEIN KINASE SLN1"/>
    <property type="match status" value="1"/>
</dbReference>
<comment type="subcellular location">
    <subcellularLocation>
        <location evidence="2">Membrane</location>
    </subcellularLocation>
</comment>
<evidence type="ECO:0000256" key="11">
    <source>
        <dbReference type="ARBA" id="ARBA00023136"/>
    </source>
</evidence>
<dbReference type="PROSITE" id="PS50110">
    <property type="entry name" value="RESPONSE_REGULATORY"/>
    <property type="match status" value="1"/>
</dbReference>
<dbReference type="SUPFAM" id="SSF47384">
    <property type="entry name" value="Homodimeric domain of signal transducing histidine kinase"/>
    <property type="match status" value="1"/>
</dbReference>
<dbReference type="PROSITE" id="PS50112">
    <property type="entry name" value="PAS"/>
    <property type="match status" value="2"/>
</dbReference>
<dbReference type="AlphaFoldDB" id="A0A951P853"/>
<evidence type="ECO:0000259" key="19">
    <source>
        <dbReference type="PROSITE" id="PS50113"/>
    </source>
</evidence>
<feature type="domain" description="PAC" evidence="19">
    <location>
        <begin position="640"/>
        <end position="693"/>
    </location>
</feature>
<dbReference type="Pfam" id="PF08448">
    <property type="entry name" value="PAS_4"/>
    <property type="match status" value="2"/>
</dbReference>
<dbReference type="Gene3D" id="3.30.565.10">
    <property type="entry name" value="Histidine kinase-like ATPase, C-terminal domain"/>
    <property type="match status" value="1"/>
</dbReference>
<dbReference type="FunFam" id="1.10.287.130:FF:000038">
    <property type="entry name" value="Sensory transduction histidine kinase"/>
    <property type="match status" value="1"/>
</dbReference>
<reference evidence="20" key="2">
    <citation type="journal article" date="2022" name="Microbiol. Resour. Announc.">
        <title>Metagenome Sequencing to Explore Phylogenomics of Terrestrial Cyanobacteria.</title>
        <authorList>
            <person name="Ward R.D."/>
            <person name="Stajich J.E."/>
            <person name="Johansen J.R."/>
            <person name="Huntemann M."/>
            <person name="Clum A."/>
            <person name="Foster B."/>
            <person name="Foster B."/>
            <person name="Roux S."/>
            <person name="Palaniappan K."/>
            <person name="Varghese N."/>
            <person name="Mukherjee S."/>
            <person name="Reddy T.B.K."/>
            <person name="Daum C."/>
            <person name="Copeland A."/>
            <person name="Chen I.A."/>
            <person name="Ivanova N.N."/>
            <person name="Kyrpides N.C."/>
            <person name="Shapiro N."/>
            <person name="Eloe-Fadrosh E.A."/>
            <person name="Pietrasiak N."/>
        </authorList>
    </citation>
    <scope>NUCLEOTIDE SEQUENCE</scope>
    <source>
        <strain evidence="20">GSE-TBD4-15B</strain>
    </source>
</reference>
<keyword evidence="11" id="KW-0472">Membrane</keyword>
<dbReference type="SUPFAM" id="SSF55874">
    <property type="entry name" value="ATPase domain of HSP90 chaperone/DNA topoisomerase II/histidine kinase"/>
    <property type="match status" value="1"/>
</dbReference>
<keyword evidence="12" id="KW-0131">Cell cycle</keyword>
<keyword evidence="8" id="KW-0418">Kinase</keyword>
<reference evidence="20" key="1">
    <citation type="submission" date="2021-05" db="EMBL/GenBank/DDBJ databases">
        <authorList>
            <person name="Pietrasiak N."/>
            <person name="Ward R."/>
            <person name="Stajich J.E."/>
            <person name="Kurbessoian T."/>
        </authorList>
    </citation>
    <scope>NUCLEOTIDE SEQUENCE</scope>
    <source>
        <strain evidence="20">GSE-TBD4-15B</strain>
    </source>
</reference>
<dbReference type="InterPro" id="IPR036097">
    <property type="entry name" value="HisK_dim/P_sf"/>
</dbReference>
<feature type="domain" description="PAS" evidence="18">
    <location>
        <begin position="169"/>
        <end position="245"/>
    </location>
</feature>
<dbReference type="SMART" id="SM00448">
    <property type="entry name" value="REC"/>
    <property type="match status" value="1"/>
</dbReference>
<evidence type="ECO:0000256" key="5">
    <source>
        <dbReference type="ARBA" id="ARBA00022553"/>
    </source>
</evidence>
<dbReference type="Gene3D" id="3.40.50.2300">
    <property type="match status" value="1"/>
</dbReference>
<dbReference type="InterPro" id="IPR036890">
    <property type="entry name" value="HATPase_C_sf"/>
</dbReference>
<dbReference type="InterPro" id="IPR046342">
    <property type="entry name" value="CBS_dom_sf"/>
</dbReference>
<dbReference type="PRINTS" id="PR00344">
    <property type="entry name" value="BCTRLSENSOR"/>
</dbReference>
<dbReference type="InterPro" id="IPR013656">
    <property type="entry name" value="PAS_4"/>
</dbReference>
<dbReference type="InterPro" id="IPR004358">
    <property type="entry name" value="Sig_transdc_His_kin-like_C"/>
</dbReference>
<comment type="catalytic activity">
    <reaction evidence="1">
        <text>ATP + protein L-histidine = ADP + protein N-phospho-L-histidine.</text>
        <dbReference type="EC" id="2.7.13.3"/>
    </reaction>
</comment>
<dbReference type="CDD" id="cd00130">
    <property type="entry name" value="PAS"/>
    <property type="match status" value="3"/>
</dbReference>
<dbReference type="PANTHER" id="PTHR43047">
    <property type="entry name" value="TWO-COMPONENT HISTIDINE PROTEIN KINASE"/>
    <property type="match status" value="1"/>
</dbReference>
<evidence type="ECO:0000259" key="18">
    <source>
        <dbReference type="PROSITE" id="PS50112"/>
    </source>
</evidence>
<dbReference type="PROSITE" id="PS50109">
    <property type="entry name" value="HIS_KIN"/>
    <property type="match status" value="1"/>
</dbReference>
<evidence type="ECO:0000313" key="21">
    <source>
        <dbReference type="Proteomes" id="UP000707356"/>
    </source>
</evidence>
<dbReference type="InterPro" id="IPR005467">
    <property type="entry name" value="His_kinase_dom"/>
</dbReference>
<evidence type="ECO:0000256" key="12">
    <source>
        <dbReference type="ARBA" id="ARBA00023306"/>
    </source>
</evidence>
<feature type="domain" description="PAS" evidence="18">
    <location>
        <begin position="565"/>
        <end position="614"/>
    </location>
</feature>
<feature type="coiled-coil region" evidence="15">
    <location>
        <begin position="677"/>
        <end position="704"/>
    </location>
</feature>
<evidence type="ECO:0000256" key="14">
    <source>
        <dbReference type="PROSITE-ProRule" id="PRU00169"/>
    </source>
</evidence>
<dbReference type="FunFam" id="3.30.565.10:FF:000010">
    <property type="entry name" value="Sensor histidine kinase RcsC"/>
    <property type="match status" value="1"/>
</dbReference>
<dbReference type="SUPFAM" id="SSF54631">
    <property type="entry name" value="CBS-domain pair"/>
    <property type="match status" value="1"/>
</dbReference>
<feature type="domain" description="Response regulatory" evidence="17">
    <location>
        <begin position="981"/>
        <end position="1110"/>
    </location>
</feature>
<name>A0A951P853_9CYAN</name>
<dbReference type="Proteomes" id="UP000707356">
    <property type="component" value="Unassembled WGS sequence"/>
</dbReference>
<dbReference type="InterPro" id="IPR035965">
    <property type="entry name" value="PAS-like_dom_sf"/>
</dbReference>
<dbReference type="GO" id="GO:0009927">
    <property type="term" value="F:histidine phosphotransfer kinase activity"/>
    <property type="evidence" value="ECO:0007669"/>
    <property type="project" value="TreeGrafter"/>
</dbReference>
<evidence type="ECO:0000256" key="6">
    <source>
        <dbReference type="ARBA" id="ARBA00022679"/>
    </source>
</evidence>
<dbReference type="EC" id="2.7.13.3" evidence="4"/>
<evidence type="ECO:0000256" key="2">
    <source>
        <dbReference type="ARBA" id="ARBA00004370"/>
    </source>
</evidence>
<evidence type="ECO:0000256" key="9">
    <source>
        <dbReference type="ARBA" id="ARBA00022840"/>
    </source>
</evidence>
<evidence type="ECO:0000256" key="13">
    <source>
        <dbReference type="ARBA" id="ARBA00074306"/>
    </source>
</evidence>
<proteinExistence type="inferred from homology"/>
<dbReference type="Pfam" id="PF02518">
    <property type="entry name" value="HATPase_c"/>
    <property type="match status" value="1"/>
</dbReference>
<dbReference type="GO" id="GO:0000155">
    <property type="term" value="F:phosphorelay sensor kinase activity"/>
    <property type="evidence" value="ECO:0007669"/>
    <property type="project" value="InterPro"/>
</dbReference>
<dbReference type="InterPro" id="IPR003594">
    <property type="entry name" value="HATPase_dom"/>
</dbReference>
<evidence type="ECO:0000259" key="17">
    <source>
        <dbReference type="PROSITE" id="PS50110"/>
    </source>
</evidence>
<organism evidence="20 21">
    <name type="scientific">Pegethrix bostrychoides GSE-TBD4-15B</name>
    <dbReference type="NCBI Taxonomy" id="2839662"/>
    <lineage>
        <taxon>Bacteria</taxon>
        <taxon>Bacillati</taxon>
        <taxon>Cyanobacteriota</taxon>
        <taxon>Cyanophyceae</taxon>
        <taxon>Oculatellales</taxon>
        <taxon>Oculatellaceae</taxon>
        <taxon>Pegethrix</taxon>
    </lineage>
</organism>
<keyword evidence="6" id="KW-0808">Transferase</keyword>
<accession>A0A951P853</accession>
<dbReference type="CDD" id="cd17546">
    <property type="entry name" value="REC_hyHK_CKI1_RcsC-like"/>
    <property type="match status" value="1"/>
</dbReference>
<dbReference type="GO" id="GO:0005886">
    <property type="term" value="C:plasma membrane"/>
    <property type="evidence" value="ECO:0007669"/>
    <property type="project" value="TreeGrafter"/>
</dbReference>
<dbReference type="SUPFAM" id="SSF52172">
    <property type="entry name" value="CheY-like"/>
    <property type="match status" value="1"/>
</dbReference>
<feature type="domain" description="Histidine kinase" evidence="16">
    <location>
        <begin position="711"/>
        <end position="933"/>
    </location>
</feature>
<dbReference type="CDD" id="cd00082">
    <property type="entry name" value="HisKA"/>
    <property type="match status" value="1"/>
</dbReference>
<dbReference type="GO" id="GO:0005524">
    <property type="term" value="F:ATP binding"/>
    <property type="evidence" value="ECO:0007669"/>
    <property type="project" value="UniProtKB-KW"/>
</dbReference>